<name>A0A974CFP8_XENLA</name>
<reference evidence="3" key="1">
    <citation type="journal article" date="2016" name="Nature">
        <title>Genome evolution in the allotetraploid frog Xenopus laevis.</title>
        <authorList>
            <person name="Session A.M."/>
            <person name="Uno Y."/>
            <person name="Kwon T."/>
            <person name="Chapman J.A."/>
            <person name="Toyoda A."/>
            <person name="Takahashi S."/>
            <person name="Fukui A."/>
            <person name="Hikosaka A."/>
            <person name="Suzuki A."/>
            <person name="Kondo M."/>
            <person name="van Heeringen S.J."/>
            <person name="Quigley I."/>
            <person name="Heinz S."/>
            <person name="Ogino H."/>
            <person name="Ochi H."/>
            <person name="Hellsten U."/>
            <person name="Lyons J.B."/>
            <person name="Simakov O."/>
            <person name="Putnam N."/>
            <person name="Stites J."/>
            <person name="Kuroki Y."/>
            <person name="Tanaka T."/>
            <person name="Michiue T."/>
            <person name="Watanabe M."/>
            <person name="Bogdanovic O."/>
            <person name="Lister R."/>
            <person name="Georgiou G."/>
            <person name="Paranjpe S.S."/>
            <person name="van Kruijsbergen I."/>
            <person name="Shu S."/>
            <person name="Carlson J."/>
            <person name="Kinoshita T."/>
            <person name="Ohta Y."/>
            <person name="Mawaribuchi S."/>
            <person name="Jenkins J."/>
            <person name="Grimwood J."/>
            <person name="Schmutz J."/>
            <person name="Mitros T."/>
            <person name="Mozaffari S.V."/>
            <person name="Suzuki Y."/>
            <person name="Haramoto Y."/>
            <person name="Yamamoto T.S."/>
            <person name="Takagi C."/>
            <person name="Heald R."/>
            <person name="Miller K."/>
            <person name="Haudenschild C."/>
            <person name="Kitzman J."/>
            <person name="Nakayama T."/>
            <person name="Izutsu Y."/>
            <person name="Robert J."/>
            <person name="Fortriede J."/>
            <person name="Burns K."/>
            <person name="Lotay V."/>
            <person name="Karimi K."/>
            <person name="Yasuoka Y."/>
            <person name="Dichmann D.S."/>
            <person name="Flajnik M.F."/>
            <person name="Houston D.W."/>
            <person name="Shendure J."/>
            <person name="DuPasquier L."/>
            <person name="Vize P.D."/>
            <person name="Zorn A.M."/>
            <person name="Ito M."/>
            <person name="Marcotte E.M."/>
            <person name="Wallingford J.B."/>
            <person name="Ito Y."/>
            <person name="Asashima M."/>
            <person name="Ueno N."/>
            <person name="Matsuda Y."/>
            <person name="Veenstra G.J."/>
            <person name="Fujiyama A."/>
            <person name="Harland R.M."/>
            <person name="Taira M."/>
            <person name="Rokhsar D.S."/>
        </authorList>
    </citation>
    <scope>NUCLEOTIDE SEQUENCE [LARGE SCALE GENOMIC DNA]</scope>
    <source>
        <strain evidence="3">J</strain>
    </source>
</reference>
<evidence type="ECO:0000313" key="3">
    <source>
        <dbReference type="Proteomes" id="UP000694892"/>
    </source>
</evidence>
<feature type="compositionally biased region" description="Basic and acidic residues" evidence="1">
    <location>
        <begin position="114"/>
        <end position="128"/>
    </location>
</feature>
<evidence type="ECO:0000313" key="2">
    <source>
        <dbReference type="EMBL" id="OCT71775.1"/>
    </source>
</evidence>
<gene>
    <name evidence="2" type="ORF">XELAEV_18034753mg</name>
</gene>
<feature type="compositionally biased region" description="Polar residues" evidence="1">
    <location>
        <begin position="87"/>
        <end position="100"/>
    </location>
</feature>
<protein>
    <submittedName>
        <fullName evidence="2">Uncharacterized protein</fullName>
    </submittedName>
</protein>
<dbReference type="EMBL" id="CM004478">
    <property type="protein sequence ID" value="OCT71775.1"/>
    <property type="molecule type" value="Genomic_DNA"/>
</dbReference>
<dbReference type="AlphaFoldDB" id="A0A974CFP8"/>
<accession>A0A974CFP8</accession>
<proteinExistence type="predicted"/>
<feature type="region of interest" description="Disordered" evidence="1">
    <location>
        <begin position="24"/>
        <end position="128"/>
    </location>
</feature>
<sequence length="128" mass="14088">MAAQAVMEGIWAALTGQDAERFRKEQQELLSGGGGDAGRALSGETAVRRPAQRTRTPERLSPESPNVRRSRRSPSAGRQRSPEVGRQQAQGSSASRNGTKWRSVPLYFSTQAWDSERSPNTHGQRARE</sequence>
<evidence type="ECO:0000256" key="1">
    <source>
        <dbReference type="SAM" id="MobiDB-lite"/>
    </source>
</evidence>
<organism evidence="2 3">
    <name type="scientific">Xenopus laevis</name>
    <name type="common">African clawed frog</name>
    <dbReference type="NCBI Taxonomy" id="8355"/>
    <lineage>
        <taxon>Eukaryota</taxon>
        <taxon>Metazoa</taxon>
        <taxon>Chordata</taxon>
        <taxon>Craniata</taxon>
        <taxon>Vertebrata</taxon>
        <taxon>Euteleostomi</taxon>
        <taxon>Amphibia</taxon>
        <taxon>Batrachia</taxon>
        <taxon>Anura</taxon>
        <taxon>Pipoidea</taxon>
        <taxon>Pipidae</taxon>
        <taxon>Xenopodinae</taxon>
        <taxon>Xenopus</taxon>
        <taxon>Xenopus</taxon>
    </lineage>
</organism>
<dbReference type="Proteomes" id="UP000694892">
    <property type="component" value="Chromosome 7L"/>
</dbReference>